<dbReference type="InterPro" id="IPR036322">
    <property type="entry name" value="WD40_repeat_dom_sf"/>
</dbReference>
<evidence type="ECO:0000256" key="5">
    <source>
        <dbReference type="ARBA" id="ARBA00022737"/>
    </source>
</evidence>
<keyword evidence="8" id="KW-0811">Translocation</keyword>
<dbReference type="GO" id="GO:0030127">
    <property type="term" value="C:COPII vesicle coat"/>
    <property type="evidence" value="ECO:0007669"/>
    <property type="project" value="TreeGrafter"/>
</dbReference>
<dbReference type="SUPFAM" id="SSF50978">
    <property type="entry name" value="WD40 repeat-like"/>
    <property type="match status" value="1"/>
</dbReference>
<keyword evidence="7" id="KW-0653">Protein transport</keyword>
<dbReference type="STRING" id="74557.A0A1V9ZDE2"/>
<dbReference type="InterPro" id="IPR037363">
    <property type="entry name" value="Sec13/Seh1_fam"/>
</dbReference>
<comment type="subcellular location">
    <subcellularLocation>
        <location evidence="1">Nucleus</location>
        <location evidence="1">Nuclear pore complex</location>
    </subcellularLocation>
</comment>
<dbReference type="AlphaFoldDB" id="A0A1V9ZDE2"/>
<evidence type="ECO:0000256" key="10">
    <source>
        <dbReference type="ARBA" id="ARBA00023242"/>
    </source>
</evidence>
<evidence type="ECO:0000256" key="4">
    <source>
        <dbReference type="ARBA" id="ARBA00022574"/>
    </source>
</evidence>
<sequence length="314" mass="34633">MTEARMPMGRLETDHVDMIYDMKMDYHSKHIATCSSDRTVRIYQASTKGSVGTMVACLQVPCEGAVWRIAWSHPKFNVLAASTQCGKIVFFRNRAPVAAPEDWVQFHVATPHGSSINSIDFAPHEYGLMLASASADGTVVIMTMTREGWLTTSSIRDNDQGCMGVSWAPYNSLGGQGFKRVVVGGCDSMVKIWTLNDADSSQIWQRLDELPTGHTDWVRDVLWAPSSGMPCNTIASCSDDHRVLIWTQVAVDGPWTCSIMNTFSCPVYRLSWSITGNVLCVAAGEDQVTLWKDVDGTWQQLSSIQESHATVNGQ</sequence>
<keyword evidence="9" id="KW-0906">Nuclear pore complex</keyword>
<evidence type="ECO:0000256" key="3">
    <source>
        <dbReference type="ARBA" id="ARBA00022448"/>
    </source>
</evidence>
<dbReference type="PANTHER" id="PTHR11024">
    <property type="entry name" value="NUCLEAR PORE COMPLEX PROTEIN SEC13 / SEH1 FAMILY MEMBER"/>
    <property type="match status" value="1"/>
</dbReference>
<accession>A0A1V9ZDE2</accession>
<dbReference type="GO" id="GO:0051028">
    <property type="term" value="P:mRNA transport"/>
    <property type="evidence" value="ECO:0007669"/>
    <property type="project" value="UniProtKB-KW"/>
</dbReference>
<comment type="similarity">
    <text evidence="2">Belongs to the WD repeat SEC13 family.</text>
</comment>
<dbReference type="Pfam" id="PF00400">
    <property type="entry name" value="WD40"/>
    <property type="match status" value="3"/>
</dbReference>
<evidence type="ECO:0000256" key="8">
    <source>
        <dbReference type="ARBA" id="ARBA00023010"/>
    </source>
</evidence>
<dbReference type="GO" id="GO:0005198">
    <property type="term" value="F:structural molecule activity"/>
    <property type="evidence" value="ECO:0007669"/>
    <property type="project" value="InterPro"/>
</dbReference>
<dbReference type="EMBL" id="JNBS01001993">
    <property type="protein sequence ID" value="OQR96014.1"/>
    <property type="molecule type" value="Genomic_DNA"/>
</dbReference>
<dbReference type="InterPro" id="IPR015943">
    <property type="entry name" value="WD40/YVTN_repeat-like_dom_sf"/>
</dbReference>
<gene>
    <name evidence="11" type="ORF">THRCLA_07406</name>
</gene>
<dbReference type="GO" id="GO:0006606">
    <property type="term" value="P:protein import into nucleus"/>
    <property type="evidence" value="ECO:0007669"/>
    <property type="project" value="TreeGrafter"/>
</dbReference>
<dbReference type="InterPro" id="IPR001680">
    <property type="entry name" value="WD40_rpt"/>
</dbReference>
<evidence type="ECO:0000313" key="11">
    <source>
        <dbReference type="EMBL" id="OQR96014.1"/>
    </source>
</evidence>
<dbReference type="Gene3D" id="2.130.10.10">
    <property type="entry name" value="YVTN repeat-like/Quinoprotein amine dehydrogenase"/>
    <property type="match status" value="1"/>
</dbReference>
<dbReference type="Proteomes" id="UP000243217">
    <property type="component" value="Unassembled WGS sequence"/>
</dbReference>
<evidence type="ECO:0000256" key="7">
    <source>
        <dbReference type="ARBA" id="ARBA00022927"/>
    </source>
</evidence>
<keyword evidence="12" id="KW-1185">Reference proteome</keyword>
<keyword evidence="4" id="KW-0853">WD repeat</keyword>
<proteinExistence type="inferred from homology"/>
<dbReference type="GO" id="GO:0090114">
    <property type="term" value="P:COPII-coated vesicle budding"/>
    <property type="evidence" value="ECO:0007669"/>
    <property type="project" value="TreeGrafter"/>
</dbReference>
<dbReference type="PANTHER" id="PTHR11024:SF2">
    <property type="entry name" value="PROTEIN SEC13 HOMOLOG"/>
    <property type="match status" value="1"/>
</dbReference>
<evidence type="ECO:0000313" key="12">
    <source>
        <dbReference type="Proteomes" id="UP000243217"/>
    </source>
</evidence>
<evidence type="ECO:0000256" key="9">
    <source>
        <dbReference type="ARBA" id="ARBA00023132"/>
    </source>
</evidence>
<dbReference type="GO" id="GO:0031080">
    <property type="term" value="C:nuclear pore outer ring"/>
    <property type="evidence" value="ECO:0007669"/>
    <property type="project" value="TreeGrafter"/>
</dbReference>
<organism evidence="11 12">
    <name type="scientific">Thraustotheca clavata</name>
    <dbReference type="NCBI Taxonomy" id="74557"/>
    <lineage>
        <taxon>Eukaryota</taxon>
        <taxon>Sar</taxon>
        <taxon>Stramenopiles</taxon>
        <taxon>Oomycota</taxon>
        <taxon>Saprolegniomycetes</taxon>
        <taxon>Saprolegniales</taxon>
        <taxon>Achlyaceae</taxon>
        <taxon>Thraustotheca</taxon>
    </lineage>
</organism>
<name>A0A1V9ZDE2_9STRA</name>
<reference evidence="11 12" key="1">
    <citation type="journal article" date="2014" name="Genome Biol. Evol.">
        <title>The secreted proteins of Achlya hypogyna and Thraustotheca clavata identify the ancestral oomycete secretome and reveal gene acquisitions by horizontal gene transfer.</title>
        <authorList>
            <person name="Misner I."/>
            <person name="Blouin N."/>
            <person name="Leonard G."/>
            <person name="Richards T.A."/>
            <person name="Lane C.E."/>
        </authorList>
    </citation>
    <scope>NUCLEOTIDE SEQUENCE [LARGE SCALE GENOMIC DNA]</scope>
    <source>
        <strain evidence="11 12">ATCC 34112</strain>
    </source>
</reference>
<keyword evidence="3" id="KW-0813">Transport</keyword>
<keyword evidence="6" id="KW-0509">mRNA transport</keyword>
<dbReference type="SMART" id="SM00320">
    <property type="entry name" value="WD40"/>
    <property type="match status" value="6"/>
</dbReference>
<evidence type="ECO:0000256" key="6">
    <source>
        <dbReference type="ARBA" id="ARBA00022816"/>
    </source>
</evidence>
<evidence type="ECO:0000256" key="1">
    <source>
        <dbReference type="ARBA" id="ARBA00004567"/>
    </source>
</evidence>
<protein>
    <submittedName>
        <fullName evidence="11">Transport protein SEC13</fullName>
    </submittedName>
</protein>
<dbReference type="OrthoDB" id="364224at2759"/>
<keyword evidence="10" id="KW-0539">Nucleus</keyword>
<comment type="caution">
    <text evidence="11">The sequence shown here is derived from an EMBL/GenBank/DDBJ whole genome shotgun (WGS) entry which is preliminary data.</text>
</comment>
<keyword evidence="5" id="KW-0677">Repeat</keyword>
<evidence type="ECO:0000256" key="2">
    <source>
        <dbReference type="ARBA" id="ARBA00010102"/>
    </source>
</evidence>